<dbReference type="PROSITE" id="PS50968">
    <property type="entry name" value="BIOTINYL_LIPOYL"/>
    <property type="match status" value="1"/>
</dbReference>
<comment type="function">
    <text evidence="7">The pyruvate dehydrogenase complex catalyzes the overall conversion of pyruvate to acetyl-CoA and CO(2). It contains multiple copies of three enzymatic components: pyruvate dehydrogenase (E1), dihydrolipoamide acetyltransferase (E2) and lipoamide dehydrogenase (E3).</text>
</comment>
<dbReference type="InterPro" id="IPR050743">
    <property type="entry name" value="2-oxoacid_DH_E2_comp"/>
</dbReference>
<dbReference type="InterPro" id="IPR011053">
    <property type="entry name" value="Single_hybrid_motif"/>
</dbReference>
<evidence type="ECO:0000259" key="11">
    <source>
        <dbReference type="PROSITE" id="PS50968"/>
    </source>
</evidence>
<comment type="similarity">
    <text evidence="2 9">Belongs to the 2-oxoacid dehydrogenase family.</text>
</comment>
<dbReference type="Proteomes" id="UP000236340">
    <property type="component" value="Unassembled WGS sequence"/>
</dbReference>
<reference evidence="13 14" key="1">
    <citation type="journal article" date="2018" name="Genome Announc.">
        <title>Genome Sequence of Geothermobacter sp. HR-1 Iron Reducer from the Loihi Seamount.</title>
        <authorList>
            <person name="Smith H."/>
            <person name="Abuyen K."/>
            <person name="Tremblay J."/>
            <person name="Savalia P."/>
            <person name="Perez-Rodriguez I."/>
            <person name="Emerson D."/>
            <person name="Tully B."/>
            <person name="Amend J."/>
        </authorList>
    </citation>
    <scope>NUCLEOTIDE SEQUENCE [LARGE SCALE GENOMIC DNA]</scope>
    <source>
        <strain evidence="13 14">HR-1</strain>
    </source>
</reference>
<comment type="catalytic activity">
    <reaction evidence="8">
        <text>N(6)-[(R)-dihydrolipoyl]-L-lysyl-[protein] + acetyl-CoA = N(6)-[(R)-S(8)-acetyldihydrolipoyl]-L-lysyl-[protein] + CoA</text>
        <dbReference type="Rhea" id="RHEA:17017"/>
        <dbReference type="Rhea" id="RHEA-COMP:10475"/>
        <dbReference type="Rhea" id="RHEA-COMP:10478"/>
        <dbReference type="ChEBI" id="CHEBI:57287"/>
        <dbReference type="ChEBI" id="CHEBI:57288"/>
        <dbReference type="ChEBI" id="CHEBI:83100"/>
        <dbReference type="ChEBI" id="CHEBI:83111"/>
        <dbReference type="EC" id="2.3.1.12"/>
    </reaction>
</comment>
<dbReference type="EC" id="2.3.1.-" evidence="9"/>
<evidence type="ECO:0000256" key="4">
    <source>
        <dbReference type="ARBA" id="ARBA00022679"/>
    </source>
</evidence>
<dbReference type="GO" id="GO:0005737">
    <property type="term" value="C:cytoplasm"/>
    <property type="evidence" value="ECO:0007669"/>
    <property type="project" value="TreeGrafter"/>
</dbReference>
<dbReference type="Pfam" id="PF00364">
    <property type="entry name" value="Biotin_lipoyl"/>
    <property type="match status" value="1"/>
</dbReference>
<evidence type="ECO:0000256" key="7">
    <source>
        <dbReference type="ARBA" id="ARBA00025211"/>
    </source>
</evidence>
<dbReference type="FunFam" id="3.30.559.10:FF:000004">
    <property type="entry name" value="Acetyltransferase component of pyruvate dehydrogenase complex"/>
    <property type="match status" value="1"/>
</dbReference>
<dbReference type="SUPFAM" id="SSF47005">
    <property type="entry name" value="Peripheral subunit-binding domain of 2-oxo acid dehydrogenase complex"/>
    <property type="match status" value="1"/>
</dbReference>
<accession>A0A2K2HBL6</accession>
<keyword evidence="5 9" id="KW-0450">Lipoyl</keyword>
<dbReference type="PROSITE" id="PS00189">
    <property type="entry name" value="LIPOYL"/>
    <property type="match status" value="1"/>
</dbReference>
<dbReference type="InterPro" id="IPR004167">
    <property type="entry name" value="PSBD"/>
</dbReference>
<dbReference type="PANTHER" id="PTHR43178:SF2">
    <property type="entry name" value="DIHYDROLIPOYLLYSINE-RESIDUE ACETYLTRANSFERASE COMPONENT OF PYRUVATE DEHYDROGENASE COMPLEX"/>
    <property type="match status" value="1"/>
</dbReference>
<dbReference type="InterPro" id="IPR001078">
    <property type="entry name" value="2-oxoacid_DH_actylTfrase"/>
</dbReference>
<evidence type="ECO:0000256" key="2">
    <source>
        <dbReference type="ARBA" id="ARBA00007317"/>
    </source>
</evidence>
<evidence type="ECO:0000256" key="3">
    <source>
        <dbReference type="ARBA" id="ARBA00011484"/>
    </source>
</evidence>
<dbReference type="InterPro" id="IPR036625">
    <property type="entry name" value="E3-bd_dom_sf"/>
</dbReference>
<evidence type="ECO:0000256" key="6">
    <source>
        <dbReference type="ARBA" id="ARBA00023315"/>
    </source>
</evidence>
<dbReference type="RefSeq" id="WP_103114809.1">
    <property type="nucleotide sequence ID" value="NZ_PPFX01000009.1"/>
</dbReference>
<evidence type="ECO:0000313" key="13">
    <source>
        <dbReference type="EMBL" id="PNU20704.1"/>
    </source>
</evidence>
<gene>
    <name evidence="13" type="ORF">C2E25_05645</name>
</gene>
<dbReference type="GO" id="GO:0031405">
    <property type="term" value="F:lipoic acid binding"/>
    <property type="evidence" value="ECO:0007669"/>
    <property type="project" value="TreeGrafter"/>
</dbReference>
<dbReference type="InterPro" id="IPR000089">
    <property type="entry name" value="Biotin_lipoyl"/>
</dbReference>
<keyword evidence="6 9" id="KW-0012">Acyltransferase</keyword>
<comment type="subunit">
    <text evidence="3">Forms a 24-polypeptide structural core with octahedral symmetry.</text>
</comment>
<dbReference type="EMBL" id="PPFX01000009">
    <property type="protein sequence ID" value="PNU20704.1"/>
    <property type="molecule type" value="Genomic_DNA"/>
</dbReference>
<name>A0A2K2HBL6_9BACT</name>
<dbReference type="Gene3D" id="4.10.320.10">
    <property type="entry name" value="E3-binding domain"/>
    <property type="match status" value="1"/>
</dbReference>
<dbReference type="GO" id="GO:0004742">
    <property type="term" value="F:dihydrolipoyllysine-residue acetyltransferase activity"/>
    <property type="evidence" value="ECO:0007669"/>
    <property type="project" value="UniProtKB-EC"/>
</dbReference>
<dbReference type="Gene3D" id="2.40.50.100">
    <property type="match status" value="1"/>
</dbReference>
<keyword evidence="4 9" id="KW-0808">Transferase</keyword>
<dbReference type="Gene3D" id="3.30.559.10">
    <property type="entry name" value="Chloramphenicol acetyltransferase-like domain"/>
    <property type="match status" value="1"/>
</dbReference>
<evidence type="ECO:0000256" key="5">
    <source>
        <dbReference type="ARBA" id="ARBA00022823"/>
    </source>
</evidence>
<dbReference type="GO" id="GO:0006086">
    <property type="term" value="P:pyruvate decarboxylation to acetyl-CoA"/>
    <property type="evidence" value="ECO:0007669"/>
    <property type="project" value="TreeGrafter"/>
</dbReference>
<protein>
    <recommendedName>
        <fullName evidence="9">Dihydrolipoamide acetyltransferase component of pyruvate dehydrogenase complex</fullName>
        <ecNumber evidence="9">2.3.1.-</ecNumber>
    </recommendedName>
</protein>
<evidence type="ECO:0000256" key="1">
    <source>
        <dbReference type="ARBA" id="ARBA00001938"/>
    </source>
</evidence>
<organism evidence="13 14">
    <name type="scientific">Geothermobacter hydrogeniphilus</name>
    <dbReference type="NCBI Taxonomy" id="1969733"/>
    <lineage>
        <taxon>Bacteria</taxon>
        <taxon>Pseudomonadati</taxon>
        <taxon>Thermodesulfobacteriota</taxon>
        <taxon>Desulfuromonadia</taxon>
        <taxon>Desulfuromonadales</taxon>
        <taxon>Geothermobacteraceae</taxon>
        <taxon>Geothermobacter</taxon>
    </lineage>
</organism>
<evidence type="ECO:0000313" key="14">
    <source>
        <dbReference type="Proteomes" id="UP000236340"/>
    </source>
</evidence>
<proteinExistence type="inferred from homology"/>
<dbReference type="Pfam" id="PF02817">
    <property type="entry name" value="E3_binding"/>
    <property type="match status" value="1"/>
</dbReference>
<dbReference type="PANTHER" id="PTHR43178">
    <property type="entry name" value="DIHYDROLIPOAMIDE ACETYLTRANSFERASE COMPONENT OF PYRUVATE DEHYDROGENASE COMPLEX"/>
    <property type="match status" value="1"/>
</dbReference>
<sequence>MKQEIKLPEVSEGVRVGTVTSLLVAVGDQVKNDQTLLELETDKAVVAIPSPLAGTISEIHISEGDVVEIGATLMWLETAGEAAETKAETGMLPETPPAEEPLGSPTETETTVPLPPPPLPPHHPTAAPVDLTGIRRDDRVAPASPTVRRMARELGVDIYQVQGSGPGGRISIEDVRAFVKTTMQRATGGGITPSEFPGLHAQRPLPDFSRFGTSTREPLSRIRELTADSMSYAWSTIPMVTQYDKAVVGPVEEFRQARNNGTGPNGKLTMTAILIKICAAALRVFPNLNSALDLAERELLLHDFINIGVAVDTPDGLLVPVLRNVDRKGIEAIAGELNDLADRTRRRRIKPEELEGGTFTISNLGGIGGTAFTPIVYPPQVAILGVSRSEMQPIWNGTGFEPQLVLPLSLSYDHRVIDGAAGARFLRWICETLEQPLNLVMKN</sequence>
<evidence type="ECO:0000259" key="12">
    <source>
        <dbReference type="PROSITE" id="PS51826"/>
    </source>
</evidence>
<dbReference type="AlphaFoldDB" id="A0A2K2HBL6"/>
<evidence type="ECO:0000256" key="8">
    <source>
        <dbReference type="ARBA" id="ARBA00048370"/>
    </source>
</evidence>
<dbReference type="SUPFAM" id="SSF51230">
    <property type="entry name" value="Single hybrid motif"/>
    <property type="match status" value="1"/>
</dbReference>
<evidence type="ECO:0000256" key="9">
    <source>
        <dbReference type="RuleBase" id="RU003423"/>
    </source>
</evidence>
<evidence type="ECO:0000256" key="10">
    <source>
        <dbReference type="SAM" id="MobiDB-lite"/>
    </source>
</evidence>
<dbReference type="InterPro" id="IPR023213">
    <property type="entry name" value="CAT-like_dom_sf"/>
</dbReference>
<feature type="region of interest" description="Disordered" evidence="10">
    <location>
        <begin position="84"/>
        <end position="115"/>
    </location>
</feature>
<feature type="domain" description="Peripheral subunit-binding (PSBD)" evidence="12">
    <location>
        <begin position="142"/>
        <end position="179"/>
    </location>
</feature>
<dbReference type="OrthoDB" id="9805770at2"/>
<dbReference type="CDD" id="cd06849">
    <property type="entry name" value="lipoyl_domain"/>
    <property type="match status" value="1"/>
</dbReference>
<feature type="region of interest" description="Disordered" evidence="10">
    <location>
        <begin position="188"/>
        <end position="213"/>
    </location>
</feature>
<comment type="caution">
    <text evidence="13">The sequence shown here is derived from an EMBL/GenBank/DDBJ whole genome shotgun (WGS) entry which is preliminary data.</text>
</comment>
<dbReference type="InterPro" id="IPR003016">
    <property type="entry name" value="2-oxoA_DH_lipoyl-BS"/>
</dbReference>
<dbReference type="Pfam" id="PF00198">
    <property type="entry name" value="2-oxoacid_dh"/>
    <property type="match status" value="1"/>
</dbReference>
<dbReference type="SUPFAM" id="SSF52777">
    <property type="entry name" value="CoA-dependent acyltransferases"/>
    <property type="match status" value="1"/>
</dbReference>
<feature type="domain" description="Lipoyl-binding" evidence="11">
    <location>
        <begin position="2"/>
        <end position="77"/>
    </location>
</feature>
<dbReference type="PROSITE" id="PS51826">
    <property type="entry name" value="PSBD"/>
    <property type="match status" value="1"/>
</dbReference>
<comment type="cofactor">
    <cofactor evidence="1 9">
        <name>(R)-lipoate</name>
        <dbReference type="ChEBI" id="CHEBI:83088"/>
    </cofactor>
</comment>